<dbReference type="SUPFAM" id="SSF52087">
    <property type="entry name" value="CRAL/TRIO domain"/>
    <property type="match status" value="1"/>
</dbReference>
<reference evidence="5" key="1">
    <citation type="submission" date="2023-05" db="EMBL/GenBank/DDBJ databases">
        <authorList>
            <person name="Huff M."/>
        </authorList>
    </citation>
    <scope>NUCLEOTIDE SEQUENCE</scope>
</reference>
<keyword evidence="2" id="KW-0813">Transport</keyword>
<dbReference type="Pfam" id="PF03765">
    <property type="entry name" value="CRAL_TRIO_N"/>
    <property type="match status" value="1"/>
</dbReference>
<dbReference type="GO" id="GO:0008289">
    <property type="term" value="F:lipid binding"/>
    <property type="evidence" value="ECO:0007669"/>
    <property type="project" value="InterPro"/>
</dbReference>
<feature type="domain" description="CRAL-TRIO" evidence="4">
    <location>
        <begin position="155"/>
        <end position="314"/>
    </location>
</feature>
<dbReference type="Pfam" id="PF00650">
    <property type="entry name" value="CRAL_TRIO"/>
    <property type="match status" value="1"/>
</dbReference>
<evidence type="ECO:0000256" key="2">
    <source>
        <dbReference type="ARBA" id="ARBA00022448"/>
    </source>
</evidence>
<dbReference type="EMBL" id="OU503057">
    <property type="protein sequence ID" value="CAI9785735.1"/>
    <property type="molecule type" value="Genomic_DNA"/>
</dbReference>
<proteinExistence type="predicted"/>
<protein>
    <recommendedName>
        <fullName evidence="4">CRAL-TRIO domain-containing protein</fullName>
    </recommendedName>
</protein>
<dbReference type="Gene3D" id="3.40.525.10">
    <property type="entry name" value="CRAL-TRIO lipid binding domain"/>
    <property type="match status" value="1"/>
</dbReference>
<dbReference type="Pfam" id="PF25099">
    <property type="entry name" value="GOLD_PATL1_C"/>
    <property type="match status" value="1"/>
</dbReference>
<evidence type="ECO:0000256" key="1">
    <source>
        <dbReference type="ARBA" id="ARBA00004370"/>
    </source>
</evidence>
<dbReference type="SMART" id="SM01100">
    <property type="entry name" value="CRAL_TRIO_N"/>
    <property type="match status" value="1"/>
</dbReference>
<dbReference type="CDD" id="cd00170">
    <property type="entry name" value="SEC14"/>
    <property type="match status" value="1"/>
</dbReference>
<keyword evidence="3" id="KW-0472">Membrane</keyword>
<evidence type="ECO:0000259" key="4">
    <source>
        <dbReference type="PROSITE" id="PS50191"/>
    </source>
</evidence>
<dbReference type="InterPro" id="IPR011074">
    <property type="entry name" value="CRAL/TRIO_N_dom"/>
</dbReference>
<sequence>MIVEKVAPFEVDDDATTTNQETCEYNAILKPKPQGCDEFCTFEIKKLIKFRCKVEDAILENALFEKKKKKFFSKGNDKKNEDNLKDITLWGVPLLPSKGHQGTDVVLMKFLKAKDYKVSDAFKMLRRMLKWRRDFGANEVLGENFDPGLENTLFLNGKDKEGRPLCYNVLGEFVDKKSGNQFNEKREEFLNWRVYCLEKGIQNLDFKPGEVDSIVQITDLKNSPGHAINEVRWISKKWLMLLHDNYLGIVHKNFIINVPAWFLALHAINLRLITQKSKHKFVFVKSSRVAETLLKYATPENLLAQYGGLMRENDTEFSTDDKVLEINARANTTERIQIPINEADVTMTWDVTVVGYEVTYKEEFIPDDDCSYKILLQNEKKMGESQSYLSVSLMSWLKLRRLLPPREVWKVITSKFQLRLQKSKAIKEQKTRPRKASKKLSWLKPNLSIQPKKFKRKKPATLGFQCHSLCHLPQRTTPLYIDKLFIQPVSVVKEQEVEESSENKEKCSSSSSDYNQKSNYLKESFKDESMQEADDMWESLVLASPQMNGINERAEEFIARFRAELQEQEILSRRL</sequence>
<dbReference type="InterPro" id="IPR008480">
    <property type="entry name" value="DUF761_pln"/>
</dbReference>
<name>A0AAD2ACR5_9LAMI</name>
<accession>A0AAD2ACR5</accession>
<dbReference type="GO" id="GO:0016020">
    <property type="term" value="C:membrane"/>
    <property type="evidence" value="ECO:0007669"/>
    <property type="project" value="UniProtKB-SubCell"/>
</dbReference>
<keyword evidence="6" id="KW-1185">Reference proteome</keyword>
<dbReference type="Pfam" id="PF05553">
    <property type="entry name" value="DUF761"/>
    <property type="match status" value="1"/>
</dbReference>
<dbReference type="PANTHER" id="PTHR45932:SF3">
    <property type="entry name" value="PATELLIN-4-LIKE"/>
    <property type="match status" value="1"/>
</dbReference>
<dbReference type="InterPro" id="IPR036273">
    <property type="entry name" value="CRAL/TRIO_N_dom_sf"/>
</dbReference>
<dbReference type="PROSITE" id="PS50191">
    <property type="entry name" value="CRAL_TRIO"/>
    <property type="match status" value="1"/>
</dbReference>
<dbReference type="Proteomes" id="UP000834106">
    <property type="component" value="Chromosome 22"/>
</dbReference>
<organism evidence="5 6">
    <name type="scientific">Fraxinus pennsylvanica</name>
    <dbReference type="NCBI Taxonomy" id="56036"/>
    <lineage>
        <taxon>Eukaryota</taxon>
        <taxon>Viridiplantae</taxon>
        <taxon>Streptophyta</taxon>
        <taxon>Embryophyta</taxon>
        <taxon>Tracheophyta</taxon>
        <taxon>Spermatophyta</taxon>
        <taxon>Magnoliopsida</taxon>
        <taxon>eudicotyledons</taxon>
        <taxon>Gunneridae</taxon>
        <taxon>Pentapetalae</taxon>
        <taxon>asterids</taxon>
        <taxon>lamiids</taxon>
        <taxon>Lamiales</taxon>
        <taxon>Oleaceae</taxon>
        <taxon>Oleeae</taxon>
        <taxon>Fraxinus</taxon>
    </lineage>
</organism>
<evidence type="ECO:0000313" key="6">
    <source>
        <dbReference type="Proteomes" id="UP000834106"/>
    </source>
</evidence>
<dbReference type="PANTHER" id="PTHR45932">
    <property type="entry name" value="PATELLIN-1"/>
    <property type="match status" value="1"/>
</dbReference>
<dbReference type="SUPFAM" id="SSF46938">
    <property type="entry name" value="CRAL/TRIO N-terminal domain"/>
    <property type="match status" value="1"/>
</dbReference>
<dbReference type="AlphaFoldDB" id="A0AAD2ACR5"/>
<dbReference type="InterPro" id="IPR056794">
    <property type="entry name" value="PATL1-6_C_GOLD"/>
</dbReference>
<comment type="subcellular location">
    <subcellularLocation>
        <location evidence="1">Membrane</location>
    </subcellularLocation>
</comment>
<dbReference type="SMART" id="SM00516">
    <property type="entry name" value="SEC14"/>
    <property type="match status" value="1"/>
</dbReference>
<dbReference type="InterPro" id="IPR044834">
    <property type="entry name" value="PATL"/>
</dbReference>
<gene>
    <name evidence="5" type="ORF">FPE_LOCUS33165</name>
</gene>
<dbReference type="InterPro" id="IPR036865">
    <property type="entry name" value="CRAL-TRIO_dom_sf"/>
</dbReference>
<dbReference type="InterPro" id="IPR001251">
    <property type="entry name" value="CRAL-TRIO_dom"/>
</dbReference>
<evidence type="ECO:0000256" key="3">
    <source>
        <dbReference type="ARBA" id="ARBA00023136"/>
    </source>
</evidence>
<evidence type="ECO:0000313" key="5">
    <source>
        <dbReference type="EMBL" id="CAI9785735.1"/>
    </source>
</evidence>